<keyword evidence="3" id="KW-1185">Reference proteome</keyword>
<protein>
    <submittedName>
        <fullName evidence="2">Uncharacterized protein</fullName>
    </submittedName>
</protein>
<comment type="caution">
    <text evidence="2">The sequence shown here is derived from an EMBL/GenBank/DDBJ whole genome shotgun (WGS) entry which is preliminary data.</text>
</comment>
<feature type="compositionally biased region" description="Low complexity" evidence="1">
    <location>
        <begin position="50"/>
        <end position="60"/>
    </location>
</feature>
<dbReference type="Proteomes" id="UP000298061">
    <property type="component" value="Unassembled WGS sequence"/>
</dbReference>
<name>A0A4Z0A3P5_9AGAM</name>
<sequence>MNHTNSTQYSDPQYQIDTFPDDPASPIIETINHVLKPLHQPLQPAPPAAPTLEPSSSSAKAKGKGRGKGKKRARDDDSDAAASSAKRSRHAEPETFIALETTSSITPAENSPTAPEAESSTAPDVASAAAAAATIERSPTPENRVRCRWGGCGKLIGKKADVLGLHLRRAHLNKKPEEDAEIAEIAKKGKKVKNAKNAEKLACIWDGGCGAEPMGKSSMERHVTATHLSLQAHTCPRCQKKLCRGDATKRHMEKCSKCEKCGVQYDSVEDLDDHACPGSDAGSSGEK</sequence>
<evidence type="ECO:0000313" key="3">
    <source>
        <dbReference type="Proteomes" id="UP000298061"/>
    </source>
</evidence>
<feature type="compositionally biased region" description="Polar residues" evidence="1">
    <location>
        <begin position="100"/>
        <end position="122"/>
    </location>
</feature>
<accession>A0A4Z0A3P5</accession>
<feature type="region of interest" description="Disordered" evidence="1">
    <location>
        <begin position="1"/>
        <end position="144"/>
    </location>
</feature>
<proteinExistence type="predicted"/>
<dbReference type="OrthoDB" id="2794896at2759"/>
<evidence type="ECO:0000313" key="2">
    <source>
        <dbReference type="EMBL" id="TFY80861.1"/>
    </source>
</evidence>
<organism evidence="2 3">
    <name type="scientific">Hericium alpestre</name>
    <dbReference type="NCBI Taxonomy" id="135208"/>
    <lineage>
        <taxon>Eukaryota</taxon>
        <taxon>Fungi</taxon>
        <taxon>Dikarya</taxon>
        <taxon>Basidiomycota</taxon>
        <taxon>Agaricomycotina</taxon>
        <taxon>Agaricomycetes</taxon>
        <taxon>Russulales</taxon>
        <taxon>Hericiaceae</taxon>
        <taxon>Hericium</taxon>
    </lineage>
</organism>
<gene>
    <name evidence="2" type="ORF">EWM64_g3152</name>
</gene>
<evidence type="ECO:0000256" key="1">
    <source>
        <dbReference type="SAM" id="MobiDB-lite"/>
    </source>
</evidence>
<feature type="compositionally biased region" description="Basic residues" evidence="1">
    <location>
        <begin position="61"/>
        <end position="72"/>
    </location>
</feature>
<dbReference type="AlphaFoldDB" id="A0A4Z0A3P5"/>
<dbReference type="EMBL" id="SFCI01000278">
    <property type="protein sequence ID" value="TFY80861.1"/>
    <property type="molecule type" value="Genomic_DNA"/>
</dbReference>
<feature type="compositionally biased region" description="Polar residues" evidence="1">
    <location>
        <begin position="1"/>
        <end position="16"/>
    </location>
</feature>
<reference evidence="2 3" key="1">
    <citation type="submission" date="2019-02" db="EMBL/GenBank/DDBJ databases">
        <title>Genome sequencing of the rare red list fungi Hericium alpestre (H. flagellum).</title>
        <authorList>
            <person name="Buettner E."/>
            <person name="Kellner H."/>
        </authorList>
    </citation>
    <scope>NUCLEOTIDE SEQUENCE [LARGE SCALE GENOMIC DNA]</scope>
    <source>
        <strain evidence="2 3">DSM 108284</strain>
    </source>
</reference>
<dbReference type="STRING" id="135208.A0A4Z0A3P5"/>